<dbReference type="GO" id="GO:0022857">
    <property type="term" value="F:transmembrane transporter activity"/>
    <property type="evidence" value="ECO:0007669"/>
    <property type="project" value="TreeGrafter"/>
</dbReference>
<dbReference type="AlphaFoldDB" id="A0A2S7EUN1"/>
<feature type="domain" description="MacB-like periplasmic core" evidence="9">
    <location>
        <begin position="43"/>
        <end position="250"/>
    </location>
</feature>
<keyword evidence="11" id="KW-1185">Reference proteome</keyword>
<feature type="transmembrane region" description="Helical" evidence="7">
    <location>
        <begin position="372"/>
        <end position="391"/>
    </location>
</feature>
<dbReference type="InterPro" id="IPR025857">
    <property type="entry name" value="MacB_PCD"/>
</dbReference>
<dbReference type="PANTHER" id="PTHR30572:SF4">
    <property type="entry name" value="ABC TRANSPORTER PERMEASE YTRF"/>
    <property type="match status" value="1"/>
</dbReference>
<reference evidence="11" key="1">
    <citation type="submission" date="2016-08" db="EMBL/GenBank/DDBJ databases">
        <authorList>
            <person name="Merda D."/>
            <person name="Briand M."/>
            <person name="Taghouti G."/>
            <person name="Carrere S."/>
            <person name="Gouzy J."/>
            <person name="Portier P."/>
            <person name="Jacques M.-A."/>
            <person name="Fischer-Le Saux M."/>
        </authorList>
    </citation>
    <scope>NUCLEOTIDE SEQUENCE [LARGE SCALE GENOMIC DNA]</scope>
    <source>
        <strain evidence="11">CFBP1156</strain>
    </source>
</reference>
<dbReference type="InterPro" id="IPR050250">
    <property type="entry name" value="Macrolide_Exporter_MacB"/>
</dbReference>
<evidence type="ECO:0000256" key="1">
    <source>
        <dbReference type="ARBA" id="ARBA00004651"/>
    </source>
</evidence>
<feature type="transmembrane region" description="Helical" evidence="7">
    <location>
        <begin position="283"/>
        <end position="310"/>
    </location>
</feature>
<keyword evidence="3 7" id="KW-0812">Transmembrane</keyword>
<evidence type="ECO:0000256" key="3">
    <source>
        <dbReference type="ARBA" id="ARBA00022692"/>
    </source>
</evidence>
<evidence type="ECO:0000256" key="4">
    <source>
        <dbReference type="ARBA" id="ARBA00022989"/>
    </source>
</evidence>
<gene>
    <name evidence="10" type="ORF">XhyaCFBP1156_13695</name>
</gene>
<comment type="caution">
    <text evidence="10">The sequence shown here is derived from an EMBL/GenBank/DDBJ whole genome shotgun (WGS) entry which is preliminary data.</text>
</comment>
<dbReference type="OrthoDB" id="9770036at2"/>
<organism evidence="10 11">
    <name type="scientific">Xanthomonas hyacinthi</name>
    <dbReference type="NCBI Taxonomy" id="56455"/>
    <lineage>
        <taxon>Bacteria</taxon>
        <taxon>Pseudomonadati</taxon>
        <taxon>Pseudomonadota</taxon>
        <taxon>Gammaproteobacteria</taxon>
        <taxon>Lysobacterales</taxon>
        <taxon>Lysobacteraceae</taxon>
        <taxon>Xanthomonas</taxon>
    </lineage>
</organism>
<dbReference type="Pfam" id="PF12704">
    <property type="entry name" value="MacB_PCD"/>
    <property type="match status" value="1"/>
</dbReference>
<keyword evidence="2" id="KW-1003">Cell membrane</keyword>
<evidence type="ECO:0000313" key="11">
    <source>
        <dbReference type="Proteomes" id="UP000238261"/>
    </source>
</evidence>
<keyword evidence="5 7" id="KW-0472">Membrane</keyword>
<dbReference type="RefSeq" id="WP_104558641.1">
    <property type="nucleotide sequence ID" value="NZ_CP043476.1"/>
</dbReference>
<sequence length="408" mass="45036">MHIHPILSSLRKHKIAALLIVLEIAFSCAVVCNALFLIHLRLERMQRPTGAVEQQIVQVRIRSVARNDNSAALTREDLDALRRIPGVRNASVVNQPLFGSSVSSSGISLRSDQQRSTLRATNYFGDMQLLDTLGLTLVAGRRFHPDEFLDYARLQDPNDTGTLPAVILSQALAQRLFPDGTALGRTIHVFGEHRIVGIVQRLVQPRDFGTAADYESALLFPVNMPYTNGTYLLRVNDPAQREAVLQQARTALLAHGPKRMVQNKDSKTLQEARAAYYRNDQSMAWLLVGVCVALLMITALGIVGLTSFWVQQRTKQIGIRRALGATCRQILLHFQTENFLLASTGIVLGMLLAYTASLWLMNAYELPRLPPWYLPAGAVVLWLLGQLAVLAPARRAAAVPPAVATRSA</sequence>
<dbReference type="Pfam" id="PF02687">
    <property type="entry name" value="FtsX"/>
    <property type="match status" value="1"/>
</dbReference>
<evidence type="ECO:0000256" key="2">
    <source>
        <dbReference type="ARBA" id="ARBA00022475"/>
    </source>
</evidence>
<accession>A0A2S7EUN1</accession>
<dbReference type="PANTHER" id="PTHR30572">
    <property type="entry name" value="MEMBRANE COMPONENT OF TRANSPORTER-RELATED"/>
    <property type="match status" value="1"/>
</dbReference>
<dbReference type="Proteomes" id="UP000238261">
    <property type="component" value="Unassembled WGS sequence"/>
</dbReference>
<proteinExistence type="inferred from homology"/>
<comment type="similarity">
    <text evidence="6">Belongs to the ABC-4 integral membrane protein family.</text>
</comment>
<feature type="transmembrane region" description="Helical" evidence="7">
    <location>
        <begin position="15"/>
        <end position="38"/>
    </location>
</feature>
<evidence type="ECO:0000256" key="5">
    <source>
        <dbReference type="ARBA" id="ARBA00023136"/>
    </source>
</evidence>
<dbReference type="EMBL" id="MDEG01000012">
    <property type="protein sequence ID" value="PPU96815.1"/>
    <property type="molecule type" value="Genomic_DNA"/>
</dbReference>
<evidence type="ECO:0000256" key="7">
    <source>
        <dbReference type="SAM" id="Phobius"/>
    </source>
</evidence>
<dbReference type="InterPro" id="IPR003838">
    <property type="entry name" value="ABC3_permease_C"/>
</dbReference>
<evidence type="ECO:0000256" key="6">
    <source>
        <dbReference type="ARBA" id="ARBA00038076"/>
    </source>
</evidence>
<feature type="transmembrane region" description="Helical" evidence="7">
    <location>
        <begin position="338"/>
        <end position="360"/>
    </location>
</feature>
<feature type="domain" description="ABC3 transporter permease C-terminal" evidence="8">
    <location>
        <begin position="292"/>
        <end position="400"/>
    </location>
</feature>
<evidence type="ECO:0000313" key="10">
    <source>
        <dbReference type="EMBL" id="PPU96815.1"/>
    </source>
</evidence>
<keyword evidence="4 7" id="KW-1133">Transmembrane helix</keyword>
<comment type="subcellular location">
    <subcellularLocation>
        <location evidence="1">Cell membrane</location>
        <topology evidence="1">Multi-pass membrane protein</topology>
    </subcellularLocation>
</comment>
<evidence type="ECO:0000259" key="9">
    <source>
        <dbReference type="Pfam" id="PF12704"/>
    </source>
</evidence>
<name>A0A2S7EUN1_9XANT</name>
<dbReference type="GO" id="GO:0005886">
    <property type="term" value="C:plasma membrane"/>
    <property type="evidence" value="ECO:0007669"/>
    <property type="project" value="UniProtKB-SubCell"/>
</dbReference>
<protein>
    <submittedName>
        <fullName evidence="10">ABC transporter permease</fullName>
    </submittedName>
</protein>
<evidence type="ECO:0000259" key="8">
    <source>
        <dbReference type="Pfam" id="PF02687"/>
    </source>
</evidence>